<dbReference type="AlphaFoldDB" id="A0A329QE24"/>
<dbReference type="SUPFAM" id="SSF52096">
    <property type="entry name" value="ClpP/crotonase"/>
    <property type="match status" value="1"/>
</dbReference>
<sequence>MAVSTETIRVTFEGGVCWIRFDRPEAKNTITPELIAELTHALASCEGSASIVVLEGSPEVFCFGADFESVSSGARAHQAHDQNQVSDLYDLWLRMANGPYVVVSHVRGQANAGGVGFVAASDVVVADESAVFSLSELLFGLFPAMVLPFLSRKIGRQKAHYMTLMTKPVPVAQAAEWGLVDAYGKNSDNVLRRHLSRLTKIPAEAIHRYKRYMAELDTLVHDSRDAAIAANLEIFSDSANLARVSRFVEDGIYPWEALPND</sequence>
<protein>
    <submittedName>
        <fullName evidence="2">Enoyl-CoA hydratase/isomerase</fullName>
    </submittedName>
</protein>
<proteinExistence type="inferred from homology"/>
<gene>
    <name evidence="2" type="ORF">DPM12_19415</name>
</gene>
<keyword evidence="3" id="KW-1185">Reference proteome</keyword>
<dbReference type="PANTHER" id="PTHR42964:SF1">
    <property type="entry name" value="POLYKETIDE BIOSYNTHESIS ENOYL-COA HYDRATASE PKSH-RELATED"/>
    <property type="match status" value="1"/>
</dbReference>
<comment type="similarity">
    <text evidence="1">Belongs to the enoyl-CoA hydratase/isomerase family.</text>
</comment>
<organism evidence="2 3">
    <name type="scientific">Phytoactinopolyspora halophila</name>
    <dbReference type="NCBI Taxonomy" id="1981511"/>
    <lineage>
        <taxon>Bacteria</taxon>
        <taxon>Bacillati</taxon>
        <taxon>Actinomycetota</taxon>
        <taxon>Actinomycetes</taxon>
        <taxon>Jiangellales</taxon>
        <taxon>Jiangellaceae</taxon>
        <taxon>Phytoactinopolyspora</taxon>
    </lineage>
</organism>
<dbReference type="InterPro" id="IPR001753">
    <property type="entry name" value="Enoyl-CoA_hydra/iso"/>
</dbReference>
<reference evidence="2 3" key="1">
    <citation type="submission" date="2018-06" db="EMBL/GenBank/DDBJ databases">
        <title>Phytoactinopolyspora halophila sp. nov., a novel halophilic actinomycete isolated from a saline soil in China.</title>
        <authorList>
            <person name="Tang S.-K."/>
        </authorList>
    </citation>
    <scope>NUCLEOTIDE SEQUENCE [LARGE SCALE GENOMIC DNA]</scope>
    <source>
        <strain evidence="2 3">YIM 96934</strain>
    </source>
</reference>
<evidence type="ECO:0000256" key="1">
    <source>
        <dbReference type="ARBA" id="ARBA00005254"/>
    </source>
</evidence>
<evidence type="ECO:0000313" key="3">
    <source>
        <dbReference type="Proteomes" id="UP000250462"/>
    </source>
</evidence>
<dbReference type="OrthoDB" id="153350at2"/>
<dbReference type="InterPro" id="IPR051683">
    <property type="entry name" value="Enoyl-CoA_Hydratase/Isomerase"/>
</dbReference>
<dbReference type="PANTHER" id="PTHR42964">
    <property type="entry name" value="ENOYL-COA HYDRATASE"/>
    <property type="match status" value="1"/>
</dbReference>
<dbReference type="Gene3D" id="3.90.226.10">
    <property type="entry name" value="2-enoyl-CoA Hydratase, Chain A, domain 1"/>
    <property type="match status" value="1"/>
</dbReference>
<dbReference type="NCBIfam" id="NF005498">
    <property type="entry name" value="PRK07112.1"/>
    <property type="match status" value="1"/>
</dbReference>
<accession>A0A329QE24</accession>
<dbReference type="GO" id="GO:0016853">
    <property type="term" value="F:isomerase activity"/>
    <property type="evidence" value="ECO:0007669"/>
    <property type="project" value="UniProtKB-KW"/>
</dbReference>
<evidence type="ECO:0000313" key="2">
    <source>
        <dbReference type="EMBL" id="RAW10251.1"/>
    </source>
</evidence>
<comment type="caution">
    <text evidence="2">The sequence shown here is derived from an EMBL/GenBank/DDBJ whole genome shotgun (WGS) entry which is preliminary data.</text>
</comment>
<dbReference type="RefSeq" id="WP_112260018.1">
    <property type="nucleotide sequence ID" value="NZ_QMIG01000028.1"/>
</dbReference>
<dbReference type="Proteomes" id="UP000250462">
    <property type="component" value="Unassembled WGS sequence"/>
</dbReference>
<dbReference type="EMBL" id="QMIG01000028">
    <property type="protein sequence ID" value="RAW10251.1"/>
    <property type="molecule type" value="Genomic_DNA"/>
</dbReference>
<keyword evidence="2" id="KW-0413">Isomerase</keyword>
<dbReference type="Pfam" id="PF00378">
    <property type="entry name" value="ECH_1"/>
    <property type="match status" value="1"/>
</dbReference>
<dbReference type="InterPro" id="IPR029045">
    <property type="entry name" value="ClpP/crotonase-like_dom_sf"/>
</dbReference>
<name>A0A329QE24_9ACTN</name>
<dbReference type="CDD" id="cd06558">
    <property type="entry name" value="crotonase-like"/>
    <property type="match status" value="1"/>
</dbReference>